<protein>
    <recommendedName>
        <fullName evidence="2">VWFA domain-containing protein</fullName>
    </recommendedName>
</protein>
<keyword evidence="4" id="KW-1185">Reference proteome</keyword>
<dbReference type="PANTHER" id="PTHR23159:SF31">
    <property type="entry name" value="CENTROSOME-ASSOCIATED PROTEIN CEP250 ISOFORM X1"/>
    <property type="match status" value="1"/>
</dbReference>
<gene>
    <name evidence="3" type="ORF">SNAT2548_LOCUS35184</name>
</gene>
<evidence type="ECO:0000259" key="2">
    <source>
        <dbReference type="Pfam" id="PF13519"/>
    </source>
</evidence>
<evidence type="ECO:0000313" key="3">
    <source>
        <dbReference type="EMBL" id="CAE7619043.1"/>
    </source>
</evidence>
<feature type="domain" description="VWFA" evidence="2">
    <location>
        <begin position="358"/>
        <end position="461"/>
    </location>
</feature>
<proteinExistence type="predicted"/>
<dbReference type="Proteomes" id="UP000604046">
    <property type="component" value="Unassembled WGS sequence"/>
</dbReference>
<dbReference type="CDD" id="cd00198">
    <property type="entry name" value="vWFA"/>
    <property type="match status" value="1"/>
</dbReference>
<dbReference type="InterPro" id="IPR036465">
    <property type="entry name" value="vWFA_dom_sf"/>
</dbReference>
<dbReference type="InterPro" id="IPR002035">
    <property type="entry name" value="VWF_A"/>
</dbReference>
<name>A0A812V5B0_9DINO</name>
<reference evidence="3" key="1">
    <citation type="submission" date="2021-02" db="EMBL/GenBank/DDBJ databases">
        <authorList>
            <person name="Dougan E. K."/>
            <person name="Rhodes N."/>
            <person name="Thang M."/>
            <person name="Chan C."/>
        </authorList>
    </citation>
    <scope>NUCLEOTIDE SEQUENCE</scope>
</reference>
<evidence type="ECO:0000256" key="1">
    <source>
        <dbReference type="SAM" id="Coils"/>
    </source>
</evidence>
<sequence>MAAVSGTALDNAWFFDGADVGLPGAQATQAEPVPEAAEFYDAQEQRDRSAAMKLTAEGIQTLAQRCHDLPAASKEACEVAELVRDATKNMLSCVDDKSKGCHNGLLDMIDAHFELVLAIGKGGHQCGNLVQAVTDLYQRIDKIFDIAGSGNAGSNVSFNSKFVQQELQRLDGVLADLVETEQTLSKISSAEHRESLMIAIQAVSKQLCTSDILANLAETLEMHSRLAEEQNKVHLKRGEKQALVWVAEAEMNSHKTRLEHAKETAYCWVHLFPNDAGSLDAKKKELEQLQTRENISREDLLRSHKERKLQLEKQLEDLRARAEKEQAKSKAPIDLCQDKTLELQKQLLNLDSLNINHIILVVDKSGSMDGRRWRSLLRAVDAFQKACVAKGSQDKVSVVTFDVQATALVKAAPITTDIVGTLRKVTPDWQTAYAPAWKAVQERVAGEPTFARIFVVFLSDGLTSIDDMNAAVAMASRVHADAAAANRSMCAFFVHVEDTPSPQIEGHLMPLVKAANGGQSSKACGESVVDLLRPVNTEDLTSHFDRLASYVNMEKCVLESRLAMVKSQEREMRAKSTEETKAVTRLYRDQVQSITRASKIAEKGMRNDQSKLQELFAGMVAEMQEEVGILEAALDNAEGTVLALETLCKQSEAAFFAAKSDFDQGEDAFKQTCGNLSKMCLNQAKQLEKIGDQQGHFLEQFGTTDARLLMQQLQTLSRLTKQLQHSSVIEQDLCCMVHSMVTFTNSLKDQIMDPLPGGTSKISKAKVVLKKLLKQRHLEYKDLPEEDMQTLLKYEATVQRLDPEDVCKPILSAGITAERARLPFVDLPTQGICEAVDEMDNEKVLFKSLRLKQHSSAVKDLVSVVQQKAFELEECDTQDLVPDFVADNDPDVTCGLHDADGGDEDNDSTWEVVEEAREQVDDLKDEIKDLPQTANGHLR</sequence>
<keyword evidence="1" id="KW-0175">Coiled coil</keyword>
<evidence type="ECO:0000313" key="4">
    <source>
        <dbReference type="Proteomes" id="UP000604046"/>
    </source>
</evidence>
<comment type="caution">
    <text evidence="3">The sequence shown here is derived from an EMBL/GenBank/DDBJ whole genome shotgun (WGS) entry which is preliminary data.</text>
</comment>
<dbReference type="EMBL" id="CAJNDS010002850">
    <property type="protein sequence ID" value="CAE7619043.1"/>
    <property type="molecule type" value="Genomic_DNA"/>
</dbReference>
<dbReference type="AlphaFoldDB" id="A0A812V5B0"/>
<feature type="coiled-coil region" evidence="1">
    <location>
        <begin position="279"/>
        <end position="328"/>
    </location>
</feature>
<organism evidence="3 4">
    <name type="scientific">Symbiodinium natans</name>
    <dbReference type="NCBI Taxonomy" id="878477"/>
    <lineage>
        <taxon>Eukaryota</taxon>
        <taxon>Sar</taxon>
        <taxon>Alveolata</taxon>
        <taxon>Dinophyceae</taxon>
        <taxon>Suessiales</taxon>
        <taxon>Symbiodiniaceae</taxon>
        <taxon>Symbiodinium</taxon>
    </lineage>
</organism>
<accession>A0A812V5B0</accession>
<dbReference type="Pfam" id="PF13519">
    <property type="entry name" value="VWA_2"/>
    <property type="match status" value="1"/>
</dbReference>
<dbReference type="Gene3D" id="3.40.50.410">
    <property type="entry name" value="von Willebrand factor, type A domain"/>
    <property type="match status" value="1"/>
</dbReference>
<dbReference type="PANTHER" id="PTHR23159">
    <property type="entry name" value="CENTROSOMAL PROTEIN 2"/>
    <property type="match status" value="1"/>
</dbReference>
<dbReference type="OrthoDB" id="445556at2759"/>
<dbReference type="SUPFAM" id="SSF53300">
    <property type="entry name" value="vWA-like"/>
    <property type="match status" value="1"/>
</dbReference>